<dbReference type="GO" id="GO:0005737">
    <property type="term" value="C:cytoplasm"/>
    <property type="evidence" value="ECO:0007669"/>
    <property type="project" value="UniProtKB-SubCell"/>
</dbReference>
<dbReference type="InterPro" id="IPR012337">
    <property type="entry name" value="RNaseH-like_sf"/>
</dbReference>
<evidence type="ECO:0000256" key="7">
    <source>
        <dbReference type="ARBA" id="ARBA00022722"/>
    </source>
</evidence>
<sequence>MRSEVSLAHERALWDSGARVVAGIDEVGRGALAGPVSVGICALVPCDTWPDGLADSKQLTPLRRVAMAKELATYGVARAVAHASAVEIDELGIVGALRLAGLRGLAALAADGVVVDAILLDGTHDWLSAPAADLFATRSGVDAIASLVPGAPAVPPVTMVVKGDGRCASIAAGSVLAKVERDALMTDADSAHPDYGWERNKGYGAPVHLEALRALGPSPLHRLSWSLPARQA</sequence>
<evidence type="ECO:0000256" key="8">
    <source>
        <dbReference type="ARBA" id="ARBA00022723"/>
    </source>
</evidence>
<evidence type="ECO:0000256" key="9">
    <source>
        <dbReference type="ARBA" id="ARBA00022759"/>
    </source>
</evidence>
<comment type="subcellular location">
    <subcellularLocation>
        <location evidence="4">Cytoplasm</location>
    </subcellularLocation>
</comment>
<evidence type="ECO:0000259" key="14">
    <source>
        <dbReference type="PROSITE" id="PS51975"/>
    </source>
</evidence>
<feature type="binding site" evidence="12">
    <location>
        <position position="25"/>
    </location>
    <ligand>
        <name>a divalent metal cation</name>
        <dbReference type="ChEBI" id="CHEBI:60240"/>
    </ligand>
</feature>
<dbReference type="SUPFAM" id="SSF53098">
    <property type="entry name" value="Ribonuclease H-like"/>
    <property type="match status" value="1"/>
</dbReference>
<evidence type="ECO:0000256" key="11">
    <source>
        <dbReference type="ARBA" id="ARBA00023211"/>
    </source>
</evidence>
<evidence type="ECO:0000256" key="5">
    <source>
        <dbReference type="ARBA" id="ARBA00007383"/>
    </source>
</evidence>
<dbReference type="GO" id="GO:0046872">
    <property type="term" value="F:metal ion binding"/>
    <property type="evidence" value="ECO:0007669"/>
    <property type="project" value="UniProtKB-KW"/>
</dbReference>
<comment type="cofactor">
    <cofactor evidence="12">
        <name>Mn(2+)</name>
        <dbReference type="ChEBI" id="CHEBI:29035"/>
    </cofactor>
    <cofactor evidence="12">
        <name>Mg(2+)</name>
        <dbReference type="ChEBI" id="CHEBI:18420"/>
    </cofactor>
    <text evidence="12">Manganese or magnesium. Binds 1 divalent metal ion per monomer in the absence of substrate. May bind a second metal ion after substrate binding.</text>
</comment>
<evidence type="ECO:0000256" key="6">
    <source>
        <dbReference type="ARBA" id="ARBA00022490"/>
    </source>
</evidence>
<keyword evidence="8 12" id="KW-0479">Metal-binding</keyword>
<evidence type="ECO:0000256" key="2">
    <source>
        <dbReference type="ARBA" id="ARBA00001946"/>
    </source>
</evidence>
<dbReference type="Proteomes" id="UP001304125">
    <property type="component" value="Chromosome"/>
</dbReference>
<name>A0AA96J9E7_9MICO</name>
<dbReference type="InterPro" id="IPR024567">
    <property type="entry name" value="RNase_HII/HIII_dom"/>
</dbReference>
<gene>
    <name evidence="15" type="ORF">RN606_08625</name>
</gene>
<evidence type="ECO:0000313" key="16">
    <source>
        <dbReference type="Proteomes" id="UP001304125"/>
    </source>
</evidence>
<dbReference type="AlphaFoldDB" id="A0AA96J9E7"/>
<dbReference type="NCBIfam" id="NF000595">
    <property type="entry name" value="PRK00015.1-3"/>
    <property type="match status" value="1"/>
</dbReference>
<protein>
    <recommendedName>
        <fullName evidence="13">Ribonuclease</fullName>
        <ecNumber evidence="13">3.1.26.4</ecNumber>
    </recommendedName>
</protein>
<dbReference type="GO" id="GO:0032299">
    <property type="term" value="C:ribonuclease H2 complex"/>
    <property type="evidence" value="ECO:0007669"/>
    <property type="project" value="TreeGrafter"/>
</dbReference>
<evidence type="ECO:0000256" key="3">
    <source>
        <dbReference type="ARBA" id="ARBA00004065"/>
    </source>
</evidence>
<dbReference type="GO" id="GO:0003723">
    <property type="term" value="F:RNA binding"/>
    <property type="evidence" value="ECO:0007669"/>
    <property type="project" value="UniProtKB-UniRule"/>
</dbReference>
<comment type="cofactor">
    <cofactor evidence="2">
        <name>Mg(2+)</name>
        <dbReference type="ChEBI" id="CHEBI:18420"/>
    </cofactor>
</comment>
<feature type="binding site" evidence="12">
    <location>
        <position position="121"/>
    </location>
    <ligand>
        <name>a divalent metal cation</name>
        <dbReference type="ChEBI" id="CHEBI:60240"/>
    </ligand>
</feature>
<dbReference type="EC" id="3.1.26.4" evidence="13"/>
<dbReference type="EMBL" id="CP134879">
    <property type="protein sequence ID" value="WNM23431.1"/>
    <property type="molecule type" value="Genomic_DNA"/>
</dbReference>
<keyword evidence="11" id="KW-0464">Manganese</keyword>
<accession>A0AA96J9E7</accession>
<keyword evidence="9 12" id="KW-0255">Endonuclease</keyword>
<dbReference type="Pfam" id="PF01351">
    <property type="entry name" value="RNase_HII"/>
    <property type="match status" value="1"/>
</dbReference>
<comment type="catalytic activity">
    <reaction evidence="1 12 13">
        <text>Endonucleolytic cleavage to 5'-phosphomonoester.</text>
        <dbReference type="EC" id="3.1.26.4"/>
    </reaction>
</comment>
<evidence type="ECO:0000256" key="12">
    <source>
        <dbReference type="PROSITE-ProRule" id="PRU01319"/>
    </source>
</evidence>
<dbReference type="InterPro" id="IPR036397">
    <property type="entry name" value="RNaseH_sf"/>
</dbReference>
<dbReference type="InterPro" id="IPR022898">
    <property type="entry name" value="RNase_HII"/>
</dbReference>
<evidence type="ECO:0000256" key="4">
    <source>
        <dbReference type="ARBA" id="ARBA00004496"/>
    </source>
</evidence>
<evidence type="ECO:0000313" key="15">
    <source>
        <dbReference type="EMBL" id="WNM23431.1"/>
    </source>
</evidence>
<reference evidence="15 16" key="1">
    <citation type="submission" date="2023-09" db="EMBL/GenBank/DDBJ databases">
        <title>Demequina sp. a novel bacteria isolated from Capsicum annuum.</title>
        <authorList>
            <person name="Humaira Z."/>
            <person name="Lee J."/>
            <person name="Cho D."/>
        </authorList>
    </citation>
    <scope>NUCLEOTIDE SEQUENCE [LARGE SCALE GENOMIC DNA]</scope>
    <source>
        <strain evidence="15 16">OYTSA14</strain>
    </source>
</reference>
<evidence type="ECO:0000256" key="13">
    <source>
        <dbReference type="RuleBase" id="RU003515"/>
    </source>
</evidence>
<dbReference type="GO" id="GO:0004523">
    <property type="term" value="F:RNA-DNA hybrid ribonuclease activity"/>
    <property type="evidence" value="ECO:0007669"/>
    <property type="project" value="UniProtKB-UniRule"/>
</dbReference>
<keyword evidence="7 12" id="KW-0540">Nuclease</keyword>
<evidence type="ECO:0000256" key="10">
    <source>
        <dbReference type="ARBA" id="ARBA00022801"/>
    </source>
</evidence>
<proteinExistence type="inferred from homology"/>
<keyword evidence="16" id="KW-1185">Reference proteome</keyword>
<dbReference type="GO" id="GO:0043137">
    <property type="term" value="P:DNA replication, removal of RNA primer"/>
    <property type="evidence" value="ECO:0007669"/>
    <property type="project" value="TreeGrafter"/>
</dbReference>
<dbReference type="PANTHER" id="PTHR10954">
    <property type="entry name" value="RIBONUCLEASE H2 SUBUNIT A"/>
    <property type="match status" value="1"/>
</dbReference>
<keyword evidence="10 12" id="KW-0378">Hydrolase</keyword>
<evidence type="ECO:0000256" key="1">
    <source>
        <dbReference type="ARBA" id="ARBA00000077"/>
    </source>
</evidence>
<organism evidence="15 16">
    <name type="scientific">Demequina capsici</name>
    <dbReference type="NCBI Taxonomy" id="3075620"/>
    <lineage>
        <taxon>Bacteria</taxon>
        <taxon>Bacillati</taxon>
        <taxon>Actinomycetota</taxon>
        <taxon>Actinomycetes</taxon>
        <taxon>Micrococcales</taxon>
        <taxon>Demequinaceae</taxon>
        <taxon>Demequina</taxon>
    </lineage>
</organism>
<comment type="similarity">
    <text evidence="5 13">Belongs to the RNase HII family.</text>
</comment>
<dbReference type="Gene3D" id="3.30.420.10">
    <property type="entry name" value="Ribonuclease H-like superfamily/Ribonuclease H"/>
    <property type="match status" value="1"/>
</dbReference>
<dbReference type="PANTHER" id="PTHR10954:SF18">
    <property type="entry name" value="RIBONUCLEASE HII"/>
    <property type="match status" value="1"/>
</dbReference>
<dbReference type="InterPro" id="IPR001352">
    <property type="entry name" value="RNase_HII/HIII"/>
</dbReference>
<feature type="domain" description="RNase H type-2" evidence="14">
    <location>
        <begin position="19"/>
        <end position="232"/>
    </location>
</feature>
<dbReference type="PROSITE" id="PS51975">
    <property type="entry name" value="RNASE_H_2"/>
    <property type="match status" value="1"/>
</dbReference>
<dbReference type="RefSeq" id="WP_313496332.1">
    <property type="nucleotide sequence ID" value="NZ_CP134879.1"/>
</dbReference>
<feature type="binding site" evidence="12">
    <location>
        <position position="26"/>
    </location>
    <ligand>
        <name>a divalent metal cation</name>
        <dbReference type="ChEBI" id="CHEBI:60240"/>
    </ligand>
</feature>
<dbReference type="CDD" id="cd07182">
    <property type="entry name" value="RNase_HII_bacteria_HII_like"/>
    <property type="match status" value="1"/>
</dbReference>
<dbReference type="GO" id="GO:0006298">
    <property type="term" value="P:mismatch repair"/>
    <property type="evidence" value="ECO:0007669"/>
    <property type="project" value="TreeGrafter"/>
</dbReference>
<comment type="function">
    <text evidence="3 13">Endonuclease that specifically degrades the RNA of RNA-DNA hybrids.</text>
</comment>
<keyword evidence="6" id="KW-0963">Cytoplasm</keyword>